<evidence type="ECO:0000256" key="3">
    <source>
        <dbReference type="ARBA" id="ARBA00022475"/>
    </source>
</evidence>
<evidence type="ECO:0000256" key="4">
    <source>
        <dbReference type="ARBA" id="ARBA00022692"/>
    </source>
</evidence>
<dbReference type="Proteomes" id="UP000028945">
    <property type="component" value="Chromosome"/>
</dbReference>
<evidence type="ECO:0000256" key="7">
    <source>
        <dbReference type="ARBA" id="ARBA00023136"/>
    </source>
</evidence>
<dbReference type="STRING" id="1072685.IX83_06205"/>
<dbReference type="PANTHER" id="PTHR11795:SF450">
    <property type="entry name" value="ABC TRANSPORTER PERMEASE PROTEIN"/>
    <property type="match status" value="1"/>
</dbReference>
<dbReference type="AlphaFoldDB" id="A0A077DIF9"/>
<evidence type="ECO:0000256" key="9">
    <source>
        <dbReference type="SAM" id="Phobius"/>
    </source>
</evidence>
<gene>
    <name evidence="10" type="ORF">IX83_06205</name>
</gene>
<evidence type="ECO:0000256" key="5">
    <source>
        <dbReference type="ARBA" id="ARBA00022970"/>
    </source>
</evidence>
<dbReference type="InterPro" id="IPR052157">
    <property type="entry name" value="BCAA_transport_permease"/>
</dbReference>
<dbReference type="OrthoDB" id="5293349at2"/>
<dbReference type="GO" id="GO:0005886">
    <property type="term" value="C:plasma membrane"/>
    <property type="evidence" value="ECO:0007669"/>
    <property type="project" value="UniProtKB-SubCell"/>
</dbReference>
<feature type="transmembrane region" description="Helical" evidence="9">
    <location>
        <begin position="150"/>
        <end position="173"/>
    </location>
</feature>
<feature type="transmembrane region" description="Helical" evidence="9">
    <location>
        <begin position="193"/>
        <end position="217"/>
    </location>
</feature>
<feature type="transmembrane region" description="Helical" evidence="9">
    <location>
        <begin position="319"/>
        <end position="338"/>
    </location>
</feature>
<dbReference type="eggNOG" id="COG0559">
    <property type="taxonomic scope" value="Bacteria"/>
</dbReference>
<sequence length="346" mass="37728">MDWSIAKILLQDGLTTGVIYALMALALVLVFTVTRVVFIAQGEFLSFGALTFASMMQAQVPVIRYIPLFLGVILFLKGLPIYFKGKPLKLMLWPLLGNIVYPLCLIFCTPWILAMDPSIWIKALLTILIVVPMGPMIYRLVYEPVADQSLLTLLIVSIAVHFAFVGTGLIMFGPEGTLVSTPFFSGEVEVFGLTWTYQSLFVIGMTVLIILSLSLFFRKTLYGKALRATAVNRTGARLVGISTSMSGRLSFFLASLIGVISGIMLVSFVTIDYQTGFMIGLKGFVGAIIGGLASYVVAATSAILVGIVEAFSTFWASDYKEVIVFGVIIPVLLILSITNKKHSEDE</sequence>
<evidence type="ECO:0000256" key="1">
    <source>
        <dbReference type="ARBA" id="ARBA00004651"/>
    </source>
</evidence>
<dbReference type="EMBL" id="CP009238">
    <property type="protein sequence ID" value="AIL32958.1"/>
    <property type="molecule type" value="Genomic_DNA"/>
</dbReference>
<evidence type="ECO:0000256" key="2">
    <source>
        <dbReference type="ARBA" id="ARBA00022448"/>
    </source>
</evidence>
<proteinExistence type="inferred from homology"/>
<keyword evidence="11" id="KW-1185">Reference proteome</keyword>
<reference evidence="10 11" key="1">
    <citation type="journal article" date="2014" name="BMC Genomics">
        <title>A genomic perspective on a new bacterial genus and species from the Alcaligenaceae family, Basilea psittacipulmonis.</title>
        <authorList>
            <person name="Whiteson K.L."/>
            <person name="Hernandez D."/>
            <person name="Lazarevic V."/>
            <person name="Gaia N."/>
            <person name="Farinelli L."/>
            <person name="Francois P."/>
            <person name="Pilo P."/>
            <person name="Frey J."/>
            <person name="Schrenzel J."/>
        </authorList>
    </citation>
    <scope>NUCLEOTIDE SEQUENCE [LARGE SCALE GENOMIC DNA]</scope>
    <source>
        <strain evidence="10 11">DSM 24701</strain>
    </source>
</reference>
<name>A0A077DIF9_9BURK</name>
<evidence type="ECO:0000256" key="6">
    <source>
        <dbReference type="ARBA" id="ARBA00022989"/>
    </source>
</evidence>
<feature type="transmembrane region" description="Helical" evidence="9">
    <location>
        <begin position="119"/>
        <end position="138"/>
    </location>
</feature>
<feature type="transmembrane region" description="Helical" evidence="9">
    <location>
        <begin position="62"/>
        <end position="83"/>
    </location>
</feature>
<comment type="subcellular location">
    <subcellularLocation>
        <location evidence="1">Cell membrane</location>
        <topology evidence="1">Multi-pass membrane protein</topology>
    </subcellularLocation>
</comment>
<dbReference type="GO" id="GO:0022857">
    <property type="term" value="F:transmembrane transporter activity"/>
    <property type="evidence" value="ECO:0007669"/>
    <property type="project" value="InterPro"/>
</dbReference>
<evidence type="ECO:0000313" key="10">
    <source>
        <dbReference type="EMBL" id="AIL32958.1"/>
    </source>
</evidence>
<comment type="similarity">
    <text evidence="8">Belongs to the binding-protein-dependent transport system permease family. LivHM subfamily.</text>
</comment>
<evidence type="ECO:0000256" key="8">
    <source>
        <dbReference type="ARBA" id="ARBA00037998"/>
    </source>
</evidence>
<keyword evidence="3" id="KW-1003">Cell membrane</keyword>
<keyword evidence="6 9" id="KW-1133">Transmembrane helix</keyword>
<protein>
    <submittedName>
        <fullName evidence="10">ABC transporter permease</fullName>
    </submittedName>
</protein>
<dbReference type="HOGENOM" id="CLU_039929_0_0_4"/>
<feature type="transmembrane region" description="Helical" evidence="9">
    <location>
        <begin position="283"/>
        <end position="307"/>
    </location>
</feature>
<dbReference type="Pfam" id="PF02653">
    <property type="entry name" value="BPD_transp_2"/>
    <property type="match status" value="1"/>
</dbReference>
<dbReference type="GO" id="GO:0006865">
    <property type="term" value="P:amino acid transport"/>
    <property type="evidence" value="ECO:0007669"/>
    <property type="project" value="UniProtKB-KW"/>
</dbReference>
<dbReference type="KEGG" id="bpsi:IX83_06205"/>
<keyword evidence="7 9" id="KW-0472">Membrane</keyword>
<dbReference type="RefSeq" id="WP_038500284.1">
    <property type="nucleotide sequence ID" value="NZ_AFWK01000069.1"/>
</dbReference>
<evidence type="ECO:0000313" key="11">
    <source>
        <dbReference type="Proteomes" id="UP000028945"/>
    </source>
</evidence>
<organism evidence="10 11">
    <name type="scientific">Basilea psittacipulmonis DSM 24701</name>
    <dbReference type="NCBI Taxonomy" id="1072685"/>
    <lineage>
        <taxon>Bacteria</taxon>
        <taxon>Pseudomonadati</taxon>
        <taxon>Pseudomonadota</taxon>
        <taxon>Betaproteobacteria</taxon>
        <taxon>Burkholderiales</taxon>
        <taxon>Alcaligenaceae</taxon>
        <taxon>Basilea</taxon>
    </lineage>
</organism>
<keyword evidence="4 9" id="KW-0812">Transmembrane</keyword>
<dbReference type="InterPro" id="IPR001851">
    <property type="entry name" value="ABC_transp_permease"/>
</dbReference>
<accession>A0A077DIF9</accession>
<dbReference type="PANTHER" id="PTHR11795">
    <property type="entry name" value="BRANCHED-CHAIN AMINO ACID TRANSPORT SYSTEM PERMEASE PROTEIN LIVH"/>
    <property type="match status" value="1"/>
</dbReference>
<feature type="transmembrane region" description="Helical" evidence="9">
    <location>
        <begin position="90"/>
        <end position="113"/>
    </location>
</feature>
<keyword evidence="2" id="KW-0813">Transport</keyword>
<feature type="transmembrane region" description="Helical" evidence="9">
    <location>
        <begin position="20"/>
        <end position="42"/>
    </location>
</feature>
<feature type="transmembrane region" description="Helical" evidence="9">
    <location>
        <begin position="251"/>
        <end position="271"/>
    </location>
</feature>
<dbReference type="CDD" id="cd06582">
    <property type="entry name" value="TM_PBP1_LivH_like"/>
    <property type="match status" value="1"/>
</dbReference>
<keyword evidence="5" id="KW-0029">Amino-acid transport</keyword>